<proteinExistence type="predicted"/>
<name>A0A172YD48_9GAMM</name>
<keyword evidence="2" id="KW-0378">Hydrolase</keyword>
<accession>A0A172YD48</accession>
<dbReference type="Gene3D" id="2.30.40.10">
    <property type="entry name" value="Urease, subunit C, domain 1"/>
    <property type="match status" value="1"/>
</dbReference>
<evidence type="ECO:0000313" key="4">
    <source>
        <dbReference type="EMBL" id="ANF57134.1"/>
    </source>
</evidence>
<dbReference type="InterPro" id="IPR011059">
    <property type="entry name" value="Metal-dep_hydrolase_composite"/>
</dbReference>
<evidence type="ECO:0000259" key="3">
    <source>
        <dbReference type="Pfam" id="PF07969"/>
    </source>
</evidence>
<evidence type="ECO:0000256" key="2">
    <source>
        <dbReference type="ARBA" id="ARBA00022801"/>
    </source>
</evidence>
<dbReference type="GO" id="GO:0004131">
    <property type="term" value="F:cytosine deaminase activity"/>
    <property type="evidence" value="ECO:0007669"/>
    <property type="project" value="TreeGrafter"/>
</dbReference>
<keyword evidence="1" id="KW-0479">Metal-binding</keyword>
<sequence length="428" mass="47223">MLITNARLLDREGLVDISIRDGVIEAIAAAGNLARGHAQTFDAEGGLALPPFVEPHCHLDYAMTAGEPRWNASGTLFEAIDIWAERKRDLDHADVKRRARQALEWQIAQGIQYVRTHVDIGDPELRSLTALLELRAEMAEWVELQIVAFPQDGIFTHPSGLVQLEEALKRGADGVGAIPHVEFTREDATASIAAAFDLAQKYDKFIDIHCDEIDDDQSRGLEVVAAQAYRRGLGPRTTASHTCALGSYNGAYASKLIGLLRKARINFVANPFVNTHLQGREDSYPVRRGLTRVRELRNAGLAVAFGHDNLADPFYPLLHTNVLQIVQMGIHVTHLTGHDDIIRSLDFVTTQGARVLGLGERYALAEGHPASFNVLPASSVIDALTRMVPVRFGFRAGRLIVRTEPATTSIWLEDEREIDFSRPVTPTP</sequence>
<dbReference type="NCBIfam" id="NF006685">
    <property type="entry name" value="PRK09230.1"/>
    <property type="match status" value="1"/>
</dbReference>
<evidence type="ECO:0000313" key="5">
    <source>
        <dbReference type="Proteomes" id="UP000077875"/>
    </source>
</evidence>
<dbReference type="AlphaFoldDB" id="A0A172YD48"/>
<dbReference type="SUPFAM" id="SSF51338">
    <property type="entry name" value="Composite domain of metallo-dependent hydrolases"/>
    <property type="match status" value="1"/>
</dbReference>
<dbReference type="GO" id="GO:0035888">
    <property type="term" value="F:isoguanine deaminase activity"/>
    <property type="evidence" value="ECO:0007669"/>
    <property type="project" value="TreeGrafter"/>
</dbReference>
<dbReference type="SUPFAM" id="SSF51556">
    <property type="entry name" value="Metallo-dependent hydrolases"/>
    <property type="match status" value="1"/>
</dbReference>
<dbReference type="Pfam" id="PF07969">
    <property type="entry name" value="Amidohydro_3"/>
    <property type="match status" value="1"/>
</dbReference>
<dbReference type="InterPro" id="IPR052349">
    <property type="entry name" value="Metallo-hydrolase_Enzymes"/>
</dbReference>
<dbReference type="STRING" id="376489.A5892_06365"/>
<dbReference type="KEGG" id="haa:A5892_06365"/>
<reference evidence="4 5" key="1">
    <citation type="submission" date="2016-04" db="EMBL/GenBank/DDBJ databases">
        <title>Complete Genome Sequence of Halotalea alkalilenta IHB B 13600.</title>
        <authorList>
            <person name="Swarnkar M.K."/>
            <person name="Sharma A."/>
            <person name="Kaushal K."/>
            <person name="Soni R."/>
            <person name="Rana S."/>
            <person name="Singh A.K."/>
            <person name="Gulati A."/>
        </authorList>
    </citation>
    <scope>NUCLEOTIDE SEQUENCE [LARGE SCALE GENOMIC DNA]</scope>
    <source>
        <strain evidence="4 5">IHB B 13600</strain>
    </source>
</reference>
<dbReference type="InterPro" id="IPR032466">
    <property type="entry name" value="Metal_Hydrolase"/>
</dbReference>
<evidence type="ECO:0000256" key="1">
    <source>
        <dbReference type="ARBA" id="ARBA00022723"/>
    </source>
</evidence>
<protein>
    <submittedName>
        <fullName evidence="4">Cytosine deaminase</fullName>
    </submittedName>
</protein>
<dbReference type="GO" id="GO:0006209">
    <property type="term" value="P:cytosine catabolic process"/>
    <property type="evidence" value="ECO:0007669"/>
    <property type="project" value="TreeGrafter"/>
</dbReference>
<dbReference type="PANTHER" id="PTHR32027">
    <property type="entry name" value="CYTOSINE DEAMINASE"/>
    <property type="match status" value="1"/>
</dbReference>
<keyword evidence="5" id="KW-1185">Reference proteome</keyword>
<dbReference type="Gene3D" id="3.20.20.140">
    <property type="entry name" value="Metal-dependent hydrolases"/>
    <property type="match status" value="1"/>
</dbReference>
<dbReference type="RefSeq" id="WP_064122092.1">
    <property type="nucleotide sequence ID" value="NZ_CP015243.1"/>
</dbReference>
<dbReference type="CDD" id="cd01293">
    <property type="entry name" value="Bact_CD"/>
    <property type="match status" value="1"/>
</dbReference>
<gene>
    <name evidence="4" type="ORF">A5892_06365</name>
</gene>
<dbReference type="PANTHER" id="PTHR32027:SF0">
    <property type="entry name" value="CYTOSINE DEAMINASE"/>
    <property type="match status" value="1"/>
</dbReference>
<organism evidence="4 5">
    <name type="scientific">Halotalea alkalilenta</name>
    <dbReference type="NCBI Taxonomy" id="376489"/>
    <lineage>
        <taxon>Bacteria</taxon>
        <taxon>Pseudomonadati</taxon>
        <taxon>Pseudomonadota</taxon>
        <taxon>Gammaproteobacteria</taxon>
        <taxon>Oceanospirillales</taxon>
        <taxon>Halomonadaceae</taxon>
        <taxon>Halotalea</taxon>
    </lineage>
</organism>
<dbReference type="Proteomes" id="UP000077875">
    <property type="component" value="Chromosome"/>
</dbReference>
<dbReference type="EMBL" id="CP015243">
    <property type="protein sequence ID" value="ANF57134.1"/>
    <property type="molecule type" value="Genomic_DNA"/>
</dbReference>
<dbReference type="FunFam" id="3.20.20.140:FF:000019">
    <property type="entry name" value="Cytosine deaminase"/>
    <property type="match status" value="1"/>
</dbReference>
<feature type="domain" description="Amidohydrolase 3" evidence="3">
    <location>
        <begin position="39"/>
        <end position="390"/>
    </location>
</feature>
<dbReference type="GO" id="GO:0046872">
    <property type="term" value="F:metal ion binding"/>
    <property type="evidence" value="ECO:0007669"/>
    <property type="project" value="UniProtKB-KW"/>
</dbReference>
<dbReference type="InterPro" id="IPR013108">
    <property type="entry name" value="Amidohydro_3"/>
</dbReference>